<proteinExistence type="predicted"/>
<comment type="subcellular location">
    <subcellularLocation>
        <location evidence="1">Cell membrane</location>
        <topology evidence="1">Multi-pass membrane protein</topology>
    </subcellularLocation>
</comment>
<feature type="region of interest" description="Disordered" evidence="8">
    <location>
        <begin position="360"/>
        <end position="389"/>
    </location>
</feature>
<dbReference type="InterPro" id="IPR004563">
    <property type="entry name" value="Apolipo_AcylTrfase"/>
</dbReference>
<protein>
    <submittedName>
        <fullName evidence="11">Apolipoprotein N-acyltransferase / Copper homeostasis protein CutE</fullName>
    </submittedName>
</protein>
<evidence type="ECO:0000256" key="1">
    <source>
        <dbReference type="ARBA" id="ARBA00004651"/>
    </source>
</evidence>
<keyword evidence="3 11" id="KW-0808">Transferase</keyword>
<feature type="transmembrane region" description="Helical" evidence="9">
    <location>
        <begin position="337"/>
        <end position="358"/>
    </location>
</feature>
<evidence type="ECO:0000256" key="9">
    <source>
        <dbReference type="SAM" id="Phobius"/>
    </source>
</evidence>
<dbReference type="PANTHER" id="PTHR38686:SF1">
    <property type="entry name" value="APOLIPOPROTEIN N-ACYLTRANSFERASE"/>
    <property type="match status" value="1"/>
</dbReference>
<dbReference type="InterPro" id="IPR036526">
    <property type="entry name" value="C-N_Hydrolase_sf"/>
</dbReference>
<evidence type="ECO:0000256" key="5">
    <source>
        <dbReference type="ARBA" id="ARBA00022989"/>
    </source>
</evidence>
<keyword evidence="7 11" id="KW-0012">Acyltransferase</keyword>
<dbReference type="AlphaFoldDB" id="A0A3B1DVG4"/>
<evidence type="ECO:0000313" key="11">
    <source>
        <dbReference type="EMBL" id="VAX40078.1"/>
    </source>
</evidence>
<name>A0A3B1DVG4_9ZZZZ</name>
<gene>
    <name evidence="11" type="ORF">MNBD_PLANCTO03-1599</name>
</gene>
<keyword evidence="11" id="KW-0449">Lipoprotein</keyword>
<keyword evidence="4 9" id="KW-0812">Transmembrane</keyword>
<evidence type="ECO:0000256" key="4">
    <source>
        <dbReference type="ARBA" id="ARBA00022692"/>
    </source>
</evidence>
<dbReference type="CDD" id="cd07571">
    <property type="entry name" value="ALP_N-acyl_transferase"/>
    <property type="match status" value="1"/>
</dbReference>
<evidence type="ECO:0000256" key="2">
    <source>
        <dbReference type="ARBA" id="ARBA00022475"/>
    </source>
</evidence>
<sequence>WPPPERMRDFDRMLELTIRASRVDPTPDLIIWPETMYPGGALDANSLNEERAAALSWVTDTDTAWPVLRFVISRGDNGIDPPVQIAGPFEQRGRLMMPTTVVSDSLLAWQERLGIPFLIGAEGLEGYTLEVEEGTGAITEHRDAWFNSSYLINQGRVEGQRYDKMHLTPFGEVMPYISAWPWLESLFLRVGIGATGLSFDMDAGTTPVTHIVRTESGLVRVATPICFEGIMPEVCRRLAYVGSERQADVLMQLTNEGWFATFDAAREQHLQIIRWRAVELGLPVIRAANTGISALIDPQGRVIVRGVEAGETRHDGVLWVEAPLPVGTTPFGRVGDIVGWANLVGLGGLLLAGTLLGFTRRGPPQSPTPDGTDEENTKSQPRQSQHREK</sequence>
<evidence type="ECO:0000256" key="6">
    <source>
        <dbReference type="ARBA" id="ARBA00023136"/>
    </source>
</evidence>
<feature type="domain" description="CN hydrolase" evidence="10">
    <location>
        <begin position="1"/>
        <end position="324"/>
    </location>
</feature>
<evidence type="ECO:0000256" key="3">
    <source>
        <dbReference type="ARBA" id="ARBA00022679"/>
    </source>
</evidence>
<dbReference type="InterPro" id="IPR003010">
    <property type="entry name" value="C-N_Hydrolase"/>
</dbReference>
<dbReference type="GO" id="GO:0042158">
    <property type="term" value="P:lipoprotein biosynthetic process"/>
    <property type="evidence" value="ECO:0007669"/>
    <property type="project" value="InterPro"/>
</dbReference>
<dbReference type="PANTHER" id="PTHR38686">
    <property type="entry name" value="APOLIPOPROTEIN N-ACYLTRANSFERASE"/>
    <property type="match status" value="1"/>
</dbReference>
<organism evidence="11">
    <name type="scientific">hydrothermal vent metagenome</name>
    <dbReference type="NCBI Taxonomy" id="652676"/>
    <lineage>
        <taxon>unclassified sequences</taxon>
        <taxon>metagenomes</taxon>
        <taxon>ecological metagenomes</taxon>
    </lineage>
</organism>
<dbReference type="EMBL" id="UOGK01000330">
    <property type="protein sequence ID" value="VAX40078.1"/>
    <property type="molecule type" value="Genomic_DNA"/>
</dbReference>
<dbReference type="GO" id="GO:0005886">
    <property type="term" value="C:plasma membrane"/>
    <property type="evidence" value="ECO:0007669"/>
    <property type="project" value="UniProtKB-SubCell"/>
</dbReference>
<dbReference type="Gene3D" id="3.60.110.10">
    <property type="entry name" value="Carbon-nitrogen hydrolase"/>
    <property type="match status" value="1"/>
</dbReference>
<dbReference type="SUPFAM" id="SSF56317">
    <property type="entry name" value="Carbon-nitrogen hydrolase"/>
    <property type="match status" value="1"/>
</dbReference>
<keyword evidence="6 9" id="KW-0472">Membrane</keyword>
<reference evidence="11" key="1">
    <citation type="submission" date="2018-06" db="EMBL/GenBank/DDBJ databases">
        <authorList>
            <person name="Zhirakovskaya E."/>
        </authorList>
    </citation>
    <scope>NUCLEOTIDE SEQUENCE</scope>
</reference>
<evidence type="ECO:0000259" key="10">
    <source>
        <dbReference type="PROSITE" id="PS50263"/>
    </source>
</evidence>
<dbReference type="Pfam" id="PF00795">
    <property type="entry name" value="CN_hydrolase"/>
    <property type="match status" value="1"/>
</dbReference>
<accession>A0A3B1DVG4</accession>
<evidence type="ECO:0000256" key="8">
    <source>
        <dbReference type="SAM" id="MobiDB-lite"/>
    </source>
</evidence>
<feature type="non-terminal residue" evidence="11">
    <location>
        <position position="1"/>
    </location>
</feature>
<dbReference type="PROSITE" id="PS50263">
    <property type="entry name" value="CN_HYDROLASE"/>
    <property type="match status" value="1"/>
</dbReference>
<keyword evidence="5 9" id="KW-1133">Transmembrane helix</keyword>
<keyword evidence="2" id="KW-1003">Cell membrane</keyword>
<evidence type="ECO:0000256" key="7">
    <source>
        <dbReference type="ARBA" id="ARBA00023315"/>
    </source>
</evidence>
<dbReference type="GO" id="GO:0016410">
    <property type="term" value="F:N-acyltransferase activity"/>
    <property type="evidence" value="ECO:0007669"/>
    <property type="project" value="InterPro"/>
</dbReference>